<feature type="region of interest" description="Disordered" evidence="1">
    <location>
        <begin position="109"/>
        <end position="136"/>
    </location>
</feature>
<evidence type="ECO:0000256" key="1">
    <source>
        <dbReference type="SAM" id="MobiDB-lite"/>
    </source>
</evidence>
<feature type="compositionally biased region" description="Acidic residues" evidence="1">
    <location>
        <begin position="120"/>
        <end position="136"/>
    </location>
</feature>
<protein>
    <recommendedName>
        <fullName evidence="2">Trypsin-co-occurring domain-containing protein</fullName>
    </recommendedName>
</protein>
<proteinExistence type="predicted"/>
<dbReference type="EMBL" id="FMCS01000015">
    <property type="protein sequence ID" value="SCF32633.1"/>
    <property type="molecule type" value="Genomic_DNA"/>
</dbReference>
<dbReference type="AlphaFoldDB" id="A0A1C4ZHX5"/>
<accession>A0A1C4ZHX5</accession>
<evidence type="ECO:0000259" key="2">
    <source>
        <dbReference type="Pfam" id="PF19493"/>
    </source>
</evidence>
<keyword evidence="4" id="KW-1185">Reference proteome</keyword>
<sequence length="136" mass="13824">MAQTVAVRVGAVEVLVEVVPAAGSQQTSVGGRVDRAVDYAAGAFERAQSAVEEIAVSTARMVGRVTRRVGSPESVEVEFGLKVSAKGDVIVAGASGDASLKVKIIYGAGGDRTLRGPGEVEPDDADTGVEEPQDAA</sequence>
<dbReference type="InterPro" id="IPR045794">
    <property type="entry name" value="Trypco1"/>
</dbReference>
<feature type="domain" description="Trypsin-co-occurring" evidence="2">
    <location>
        <begin position="12"/>
        <end position="104"/>
    </location>
</feature>
<dbReference type="RefSeq" id="WP_091269786.1">
    <property type="nucleotide sequence ID" value="NZ_FMCS01000015.1"/>
</dbReference>
<reference evidence="4" key="1">
    <citation type="submission" date="2016-06" db="EMBL/GenBank/DDBJ databases">
        <authorList>
            <person name="Varghese N."/>
            <person name="Submissions Spin"/>
        </authorList>
    </citation>
    <scope>NUCLEOTIDE SEQUENCE [LARGE SCALE GENOMIC DNA]</scope>
    <source>
        <strain evidence="4">DSM 45246</strain>
    </source>
</reference>
<name>A0A1C4ZHX5_9ACTN</name>
<evidence type="ECO:0000313" key="4">
    <source>
        <dbReference type="Proteomes" id="UP000199629"/>
    </source>
</evidence>
<dbReference type="Proteomes" id="UP000199629">
    <property type="component" value="Unassembled WGS sequence"/>
</dbReference>
<dbReference type="Pfam" id="PF19493">
    <property type="entry name" value="Trypco1"/>
    <property type="match status" value="1"/>
</dbReference>
<evidence type="ECO:0000313" key="3">
    <source>
        <dbReference type="EMBL" id="SCF32633.1"/>
    </source>
</evidence>
<organism evidence="3 4">
    <name type="scientific">Micromonospora chaiyaphumensis</name>
    <dbReference type="NCBI Taxonomy" id="307119"/>
    <lineage>
        <taxon>Bacteria</taxon>
        <taxon>Bacillati</taxon>
        <taxon>Actinomycetota</taxon>
        <taxon>Actinomycetes</taxon>
        <taxon>Micromonosporales</taxon>
        <taxon>Micromonosporaceae</taxon>
        <taxon>Micromonospora</taxon>
    </lineage>
</organism>
<dbReference type="NCBIfam" id="NF041216">
    <property type="entry name" value="CU044_2847_fam"/>
    <property type="match status" value="1"/>
</dbReference>
<gene>
    <name evidence="3" type="ORF">GA0070214_1152</name>
</gene>